<dbReference type="GO" id="GO:0003677">
    <property type="term" value="F:DNA binding"/>
    <property type="evidence" value="ECO:0007669"/>
    <property type="project" value="UniProtKB-UniRule"/>
</dbReference>
<dbReference type="Proteomes" id="UP000051448">
    <property type="component" value="Unassembled WGS sequence"/>
</dbReference>
<dbReference type="OrthoDB" id="8421503at2"/>
<keyword evidence="15" id="KW-1185">Reference proteome</keyword>
<dbReference type="STRING" id="1423759.FC92_GL002089"/>
<reference evidence="14 15" key="1">
    <citation type="journal article" date="2015" name="Genome Announc.">
        <title>Expanding the biotechnology potential of lactobacilli through comparative genomics of 213 strains and associated genera.</title>
        <authorList>
            <person name="Sun Z."/>
            <person name="Harris H.M."/>
            <person name="McCann A."/>
            <person name="Guo C."/>
            <person name="Argimon S."/>
            <person name="Zhang W."/>
            <person name="Yang X."/>
            <person name="Jeffery I.B."/>
            <person name="Cooney J.C."/>
            <person name="Kagawa T.F."/>
            <person name="Liu W."/>
            <person name="Song Y."/>
            <person name="Salvetti E."/>
            <person name="Wrobel A."/>
            <person name="Rasinkangas P."/>
            <person name="Parkhill J."/>
            <person name="Rea M.C."/>
            <person name="O'Sullivan O."/>
            <person name="Ritari J."/>
            <person name="Douillard F.P."/>
            <person name="Paul Ross R."/>
            <person name="Yang R."/>
            <person name="Briner A.E."/>
            <person name="Felis G.E."/>
            <person name="de Vos W.M."/>
            <person name="Barrangou R."/>
            <person name="Klaenhammer T.R."/>
            <person name="Caufield P.W."/>
            <person name="Cui Y."/>
            <person name="Zhang H."/>
            <person name="O'Toole P.W."/>
        </authorList>
    </citation>
    <scope>NUCLEOTIDE SEQUENCE [LARGE SCALE GENOMIC DNA]</scope>
    <source>
        <strain evidence="14 15">DSM 19519</strain>
    </source>
</reference>
<dbReference type="PIRSF" id="PIRSF000804">
    <property type="entry name" value="DNA_pol_III_b"/>
    <property type="match status" value="1"/>
</dbReference>
<evidence type="ECO:0000259" key="11">
    <source>
        <dbReference type="Pfam" id="PF00712"/>
    </source>
</evidence>
<comment type="subcellular location">
    <subcellularLocation>
        <location evidence="1 10">Cytoplasm</location>
    </subcellularLocation>
</comment>
<keyword evidence="8 10" id="KW-0239">DNA-directed DNA polymerase</keyword>
<dbReference type="AlphaFoldDB" id="A0A0R1MH72"/>
<evidence type="ECO:0000259" key="13">
    <source>
        <dbReference type="Pfam" id="PF02768"/>
    </source>
</evidence>
<dbReference type="Pfam" id="PF02767">
    <property type="entry name" value="DNA_pol3_beta_2"/>
    <property type="match status" value="1"/>
</dbReference>
<keyword evidence="6 10" id="KW-0548">Nucleotidyltransferase</keyword>
<dbReference type="NCBIfam" id="TIGR00663">
    <property type="entry name" value="dnan"/>
    <property type="match status" value="1"/>
</dbReference>
<dbReference type="InterPro" id="IPR022635">
    <property type="entry name" value="DNA_polIII_beta_C"/>
</dbReference>
<evidence type="ECO:0000256" key="7">
    <source>
        <dbReference type="ARBA" id="ARBA00022705"/>
    </source>
</evidence>
<dbReference type="CDD" id="cd00140">
    <property type="entry name" value="beta_clamp"/>
    <property type="match status" value="1"/>
</dbReference>
<dbReference type="GO" id="GO:0008408">
    <property type="term" value="F:3'-5' exonuclease activity"/>
    <property type="evidence" value="ECO:0007669"/>
    <property type="project" value="InterPro"/>
</dbReference>
<evidence type="ECO:0000256" key="6">
    <source>
        <dbReference type="ARBA" id="ARBA00022695"/>
    </source>
</evidence>
<keyword evidence="7 10" id="KW-0235">DNA replication</keyword>
<comment type="function">
    <text evidence="10">Confers DNA tethering and processivity to DNA polymerases and other proteins. Acts as a clamp, forming a ring around DNA (a reaction catalyzed by the clamp-loading complex) which diffuses in an ATP-independent manner freely and bidirectionally along dsDNA. Initially characterized for its ability to contact the catalytic subunit of DNA polymerase III (Pol III), a complex, multichain enzyme responsible for most of the replicative synthesis in bacteria; Pol III exhibits 3'-5' exonuclease proofreading activity. The beta chain is required for initiation of replication as well as for processivity of DNA replication.</text>
</comment>
<proteinExistence type="inferred from homology"/>
<protein>
    <recommendedName>
        <fullName evidence="3 10">Beta sliding clamp</fullName>
    </recommendedName>
</protein>
<dbReference type="SUPFAM" id="SSF55979">
    <property type="entry name" value="DNA clamp"/>
    <property type="match status" value="3"/>
</dbReference>
<dbReference type="PATRIC" id="fig|1423759.3.peg.2181"/>
<evidence type="ECO:0000256" key="10">
    <source>
        <dbReference type="PIRNR" id="PIRNR000804"/>
    </source>
</evidence>
<dbReference type="GO" id="GO:0006271">
    <property type="term" value="P:DNA strand elongation involved in DNA replication"/>
    <property type="evidence" value="ECO:0007669"/>
    <property type="project" value="TreeGrafter"/>
</dbReference>
<feature type="domain" description="DNA polymerase III beta sliding clamp N-terminal" evidence="11">
    <location>
        <begin position="1"/>
        <end position="126"/>
    </location>
</feature>
<dbReference type="InterPro" id="IPR046938">
    <property type="entry name" value="DNA_clamp_sf"/>
</dbReference>
<evidence type="ECO:0000256" key="3">
    <source>
        <dbReference type="ARBA" id="ARBA00021035"/>
    </source>
</evidence>
<dbReference type="EMBL" id="AZDX01000073">
    <property type="protein sequence ID" value="KRL03128.1"/>
    <property type="molecule type" value="Genomic_DNA"/>
</dbReference>
<name>A0A0R1MH72_9LACO</name>
<dbReference type="InterPro" id="IPR022634">
    <property type="entry name" value="DNA_polIII_beta_N"/>
</dbReference>
<dbReference type="Pfam" id="PF00712">
    <property type="entry name" value="DNA_pol3_beta"/>
    <property type="match status" value="1"/>
</dbReference>
<evidence type="ECO:0000256" key="4">
    <source>
        <dbReference type="ARBA" id="ARBA00022490"/>
    </source>
</evidence>
<gene>
    <name evidence="14" type="ORF">FC92_GL002089</name>
</gene>
<dbReference type="PANTHER" id="PTHR30478:SF0">
    <property type="entry name" value="BETA SLIDING CLAMP"/>
    <property type="match status" value="1"/>
</dbReference>
<comment type="subunit">
    <text evidence="10">Forms a ring-shaped head-to-tail homodimer around DNA.</text>
</comment>
<evidence type="ECO:0000256" key="2">
    <source>
        <dbReference type="ARBA" id="ARBA00010752"/>
    </source>
</evidence>
<evidence type="ECO:0000259" key="12">
    <source>
        <dbReference type="Pfam" id="PF02767"/>
    </source>
</evidence>
<dbReference type="Gene3D" id="3.70.10.10">
    <property type="match status" value="1"/>
</dbReference>
<evidence type="ECO:0000256" key="1">
    <source>
        <dbReference type="ARBA" id="ARBA00004496"/>
    </source>
</evidence>
<dbReference type="RefSeq" id="WP_057870428.1">
    <property type="nucleotide sequence ID" value="NZ_AZDX01000073.1"/>
</dbReference>
<dbReference type="GO" id="GO:0005737">
    <property type="term" value="C:cytoplasm"/>
    <property type="evidence" value="ECO:0007669"/>
    <property type="project" value="UniProtKB-SubCell"/>
</dbReference>
<evidence type="ECO:0000313" key="14">
    <source>
        <dbReference type="EMBL" id="KRL03128.1"/>
    </source>
</evidence>
<dbReference type="PANTHER" id="PTHR30478">
    <property type="entry name" value="DNA POLYMERASE III SUBUNIT BETA"/>
    <property type="match status" value="1"/>
</dbReference>
<dbReference type="Gene3D" id="3.10.150.10">
    <property type="entry name" value="DNA Polymerase III, subunit A, domain 2"/>
    <property type="match status" value="1"/>
</dbReference>
<evidence type="ECO:0000256" key="9">
    <source>
        <dbReference type="ARBA" id="ARBA00023125"/>
    </source>
</evidence>
<feature type="domain" description="DNA polymerase III beta sliding clamp central" evidence="12">
    <location>
        <begin position="136"/>
        <end position="250"/>
    </location>
</feature>
<dbReference type="SMART" id="SM00480">
    <property type="entry name" value="POL3Bc"/>
    <property type="match status" value="1"/>
</dbReference>
<dbReference type="GO" id="GO:0003887">
    <property type="term" value="F:DNA-directed DNA polymerase activity"/>
    <property type="evidence" value="ECO:0007669"/>
    <property type="project" value="UniProtKB-UniRule"/>
</dbReference>
<organism evidence="14 15">
    <name type="scientific">Liquorilactobacillus hordei DSM 19519</name>
    <dbReference type="NCBI Taxonomy" id="1423759"/>
    <lineage>
        <taxon>Bacteria</taxon>
        <taxon>Bacillati</taxon>
        <taxon>Bacillota</taxon>
        <taxon>Bacilli</taxon>
        <taxon>Lactobacillales</taxon>
        <taxon>Lactobacillaceae</taxon>
        <taxon>Liquorilactobacillus</taxon>
    </lineage>
</organism>
<dbReference type="InterPro" id="IPR022637">
    <property type="entry name" value="DNA_polIII_beta_cen"/>
</dbReference>
<keyword evidence="9" id="KW-0238">DNA-binding</keyword>
<dbReference type="GO" id="GO:0009360">
    <property type="term" value="C:DNA polymerase III complex"/>
    <property type="evidence" value="ECO:0007669"/>
    <property type="project" value="InterPro"/>
</dbReference>
<dbReference type="InterPro" id="IPR001001">
    <property type="entry name" value="DNA_polIII_beta"/>
</dbReference>
<keyword evidence="5 10" id="KW-0808">Transferase</keyword>
<accession>A0A0R1MH72</accession>
<keyword evidence="4 10" id="KW-0963">Cytoplasm</keyword>
<sequence length="379" mass="42035">MKFTVNRLEFIKSLTDVQRAISTKTTIPILTGLKLKLEAKGLTLTGSDADISIETFIPAEDDKAQLQVEEPGQVVLTARIFSEIIKKLPEDTLTLEVTENYQTEILSGTASFSIKGLNAENYPHLPEINAEDTLNLESDILKQIIGQTVIAVSTQESRPILTGVHLAIKNGQLSAVATDSHRLSQRKIAINVADSVTYDIIIPGKSLSELSKMIGEDVAQVEVRISENQVLFEFNNTTFYSRLLEGNYPDTDRLIPKDSDTEIDFNASEFLASIERASLLSHAGQNNVVKLALNTENQKATIYSNSPEIGNVEEELKFQKLAGNDIEISFNPDYMKDALRSFGQSTITISFNAPLRPFTLVPSEDQEHFIQLITPVRTY</sequence>
<evidence type="ECO:0000256" key="8">
    <source>
        <dbReference type="ARBA" id="ARBA00022932"/>
    </source>
</evidence>
<comment type="caution">
    <text evidence="14">The sequence shown here is derived from an EMBL/GenBank/DDBJ whole genome shotgun (WGS) entry which is preliminary data.</text>
</comment>
<evidence type="ECO:0000256" key="5">
    <source>
        <dbReference type="ARBA" id="ARBA00022679"/>
    </source>
</evidence>
<evidence type="ECO:0000313" key="15">
    <source>
        <dbReference type="Proteomes" id="UP000051448"/>
    </source>
</evidence>
<dbReference type="GeneID" id="98309966"/>
<dbReference type="Pfam" id="PF02768">
    <property type="entry name" value="DNA_pol3_beta_3"/>
    <property type="match status" value="1"/>
</dbReference>
<feature type="domain" description="DNA polymerase III beta sliding clamp C-terminal" evidence="13">
    <location>
        <begin position="253"/>
        <end position="376"/>
    </location>
</feature>
<comment type="similarity">
    <text evidence="2 10">Belongs to the beta sliding clamp family.</text>
</comment>